<feature type="compositionally biased region" description="Polar residues" evidence="1">
    <location>
        <begin position="123"/>
        <end position="137"/>
    </location>
</feature>
<name>A0A1Y2HQ61_9FUNG</name>
<gene>
    <name evidence="2" type="ORF">BCR44DRAFT_1058866</name>
</gene>
<proteinExistence type="predicted"/>
<dbReference type="AlphaFoldDB" id="A0A1Y2HQ61"/>
<organism evidence="2 3">
    <name type="scientific">Catenaria anguillulae PL171</name>
    <dbReference type="NCBI Taxonomy" id="765915"/>
    <lineage>
        <taxon>Eukaryota</taxon>
        <taxon>Fungi</taxon>
        <taxon>Fungi incertae sedis</taxon>
        <taxon>Blastocladiomycota</taxon>
        <taxon>Blastocladiomycetes</taxon>
        <taxon>Blastocladiales</taxon>
        <taxon>Catenariaceae</taxon>
        <taxon>Catenaria</taxon>
    </lineage>
</organism>
<reference evidence="2 3" key="1">
    <citation type="submission" date="2016-07" db="EMBL/GenBank/DDBJ databases">
        <title>Pervasive Adenine N6-methylation of Active Genes in Fungi.</title>
        <authorList>
            <consortium name="DOE Joint Genome Institute"/>
            <person name="Mondo S.J."/>
            <person name="Dannebaum R.O."/>
            <person name="Kuo R.C."/>
            <person name="Labutti K."/>
            <person name="Haridas S."/>
            <person name="Kuo A."/>
            <person name="Salamov A."/>
            <person name="Ahrendt S.R."/>
            <person name="Lipzen A."/>
            <person name="Sullivan W."/>
            <person name="Andreopoulos W.B."/>
            <person name="Clum A."/>
            <person name="Lindquist E."/>
            <person name="Daum C."/>
            <person name="Ramamoorthy G.K."/>
            <person name="Gryganskyi A."/>
            <person name="Culley D."/>
            <person name="Magnuson J.K."/>
            <person name="James T.Y."/>
            <person name="O'Malley M.A."/>
            <person name="Stajich J.E."/>
            <person name="Spatafora J.W."/>
            <person name="Visel A."/>
            <person name="Grigoriev I.V."/>
        </authorList>
    </citation>
    <scope>NUCLEOTIDE SEQUENCE [LARGE SCALE GENOMIC DNA]</scope>
    <source>
        <strain evidence="2 3">PL171</strain>
    </source>
</reference>
<evidence type="ECO:0000313" key="3">
    <source>
        <dbReference type="Proteomes" id="UP000193411"/>
    </source>
</evidence>
<dbReference type="EMBL" id="MCFL01000015">
    <property type="protein sequence ID" value="ORZ36736.1"/>
    <property type="molecule type" value="Genomic_DNA"/>
</dbReference>
<evidence type="ECO:0000313" key="2">
    <source>
        <dbReference type="EMBL" id="ORZ36736.1"/>
    </source>
</evidence>
<accession>A0A1Y2HQ61</accession>
<dbReference type="Proteomes" id="UP000193411">
    <property type="component" value="Unassembled WGS sequence"/>
</dbReference>
<sequence>MLCVPPWLGQSTKTDNVCCAAPLSPLSPALALDHFQIAQAASTASETNDGLAASRPAALALASTTFIQANRDPGAGDSRCCYRCWQRSHTASTRCNSHESAIRMSPRQCARHKRPLILAPIPTSGTCTHTNSTSASDAASHFPGPLTPSSTVPDANLKLLSTQTVPPHLFPSAPITLSGSPSPEPKTCPPAHRHSVADHLLHALAISYPARSVHCPLPPVPSSAPSRHSPWPVWSPVPNISVRAVFIPHCPSLLPLRTRTSSLHPAHIPRTTNRAQSAQPRGLPLWTWTRATAVATLFHRGQRCLVR</sequence>
<protein>
    <submittedName>
        <fullName evidence="2">Uncharacterized protein</fullName>
    </submittedName>
</protein>
<feature type="region of interest" description="Disordered" evidence="1">
    <location>
        <begin position="120"/>
        <end position="154"/>
    </location>
</feature>
<keyword evidence="3" id="KW-1185">Reference proteome</keyword>
<comment type="caution">
    <text evidence="2">The sequence shown here is derived from an EMBL/GenBank/DDBJ whole genome shotgun (WGS) entry which is preliminary data.</text>
</comment>
<evidence type="ECO:0000256" key="1">
    <source>
        <dbReference type="SAM" id="MobiDB-lite"/>
    </source>
</evidence>